<name>A0AAV6FLW4_9TELE</name>
<feature type="region of interest" description="Disordered" evidence="1">
    <location>
        <begin position="88"/>
        <end position="108"/>
    </location>
</feature>
<dbReference type="AlphaFoldDB" id="A0AAV6FLW4"/>
<evidence type="ECO:0000313" key="3">
    <source>
        <dbReference type="Proteomes" id="UP000823561"/>
    </source>
</evidence>
<evidence type="ECO:0000313" key="2">
    <source>
        <dbReference type="EMBL" id="KAG5261356.1"/>
    </source>
</evidence>
<accession>A0AAV6FLW4</accession>
<protein>
    <submittedName>
        <fullName evidence="2">Uncharacterized protein</fullName>
    </submittedName>
</protein>
<gene>
    <name evidence="2" type="ORF">AALO_G00303080</name>
</gene>
<keyword evidence="3" id="KW-1185">Reference proteome</keyword>
<proteinExistence type="predicted"/>
<dbReference type="Proteomes" id="UP000823561">
    <property type="component" value="Chromosome 24"/>
</dbReference>
<reference evidence="2" key="1">
    <citation type="submission" date="2020-10" db="EMBL/GenBank/DDBJ databases">
        <title>Chromosome-scale genome assembly of the Allis shad, Alosa alosa.</title>
        <authorList>
            <person name="Margot Z."/>
            <person name="Christophe K."/>
            <person name="Cabau C."/>
            <person name="Louis A."/>
            <person name="Berthelot C."/>
            <person name="Parey E."/>
            <person name="Roest Crollius H."/>
            <person name="Montfort J."/>
            <person name="Robinson-Rechavi M."/>
            <person name="Bucao C."/>
            <person name="Bouchez O."/>
            <person name="Gislard M."/>
            <person name="Lluch J."/>
            <person name="Milhes M."/>
            <person name="Lampietro C."/>
            <person name="Lopez Roques C."/>
            <person name="Donnadieu C."/>
            <person name="Braasch I."/>
            <person name="Desvignes T."/>
            <person name="Postlethwait J."/>
            <person name="Bobe J."/>
            <person name="Guiguen Y."/>
        </authorList>
    </citation>
    <scope>NUCLEOTIDE SEQUENCE</scope>
    <source>
        <strain evidence="2">M-15738</strain>
        <tissue evidence="2">Blood</tissue>
    </source>
</reference>
<comment type="caution">
    <text evidence="2">The sequence shown here is derived from an EMBL/GenBank/DDBJ whole genome shotgun (WGS) entry which is preliminary data.</text>
</comment>
<sequence length="108" mass="11977">MYDISWRQCGCYHLPCCYYLSGASSPLGSNIFFNEGCHRPPLPTQITDIAFVHREQEGRREDCTLAPNLLLLPPSAARIFPPLRTGANMRKPVGVPDPGRHQAPADSL</sequence>
<organism evidence="2 3">
    <name type="scientific">Alosa alosa</name>
    <name type="common">allis shad</name>
    <dbReference type="NCBI Taxonomy" id="278164"/>
    <lineage>
        <taxon>Eukaryota</taxon>
        <taxon>Metazoa</taxon>
        <taxon>Chordata</taxon>
        <taxon>Craniata</taxon>
        <taxon>Vertebrata</taxon>
        <taxon>Euteleostomi</taxon>
        <taxon>Actinopterygii</taxon>
        <taxon>Neopterygii</taxon>
        <taxon>Teleostei</taxon>
        <taxon>Clupei</taxon>
        <taxon>Clupeiformes</taxon>
        <taxon>Clupeoidei</taxon>
        <taxon>Clupeidae</taxon>
        <taxon>Alosa</taxon>
    </lineage>
</organism>
<dbReference type="EMBL" id="JADWDJ010000024">
    <property type="protein sequence ID" value="KAG5261356.1"/>
    <property type="molecule type" value="Genomic_DNA"/>
</dbReference>
<evidence type="ECO:0000256" key="1">
    <source>
        <dbReference type="SAM" id="MobiDB-lite"/>
    </source>
</evidence>